<dbReference type="NCBIfam" id="NF006108">
    <property type="entry name" value="PRK08259.1"/>
    <property type="match status" value="1"/>
</dbReference>
<dbReference type="EMBL" id="JBHRUV010000056">
    <property type="protein sequence ID" value="MFC3266789.1"/>
    <property type="molecule type" value="Genomic_DNA"/>
</dbReference>
<evidence type="ECO:0000313" key="4">
    <source>
        <dbReference type="Proteomes" id="UP001595536"/>
    </source>
</evidence>
<dbReference type="Pfam" id="PF00378">
    <property type="entry name" value="ECH_1"/>
    <property type="match status" value="1"/>
</dbReference>
<dbReference type="Gene3D" id="3.90.226.10">
    <property type="entry name" value="2-enoyl-CoA Hydratase, Chain A, domain 1"/>
    <property type="match status" value="1"/>
</dbReference>
<dbReference type="PROSITE" id="PS00166">
    <property type="entry name" value="ENOYL_COA_HYDRATASE"/>
    <property type="match status" value="1"/>
</dbReference>
<evidence type="ECO:0000256" key="2">
    <source>
        <dbReference type="RuleBase" id="RU003707"/>
    </source>
</evidence>
<dbReference type="CDD" id="cd06558">
    <property type="entry name" value="crotonase-like"/>
    <property type="match status" value="1"/>
</dbReference>
<accession>A0ABV7LGX9</accession>
<sequence length="261" mass="27619">MQGRDAAVLLERKGAVATIIMNRPERRNAVDGPMAKALRAAFQEFEEDGTLRVAVLWGAGGCFCAGADLTAVEDPARAHVLDADGDGPMGPTRMALSKPLVAAVSGHAVAGGLELALLADLRVAEESAVFGVFCRRWGVPLIDGGTVRLPRIVGMGRALDMILTGRPVEAREALAMGLANRVVPDGEARLAAEELARRIAAFPQACMLTDRRSAYRQWDMELAEALRAEGRHGNPVVALEGRAGARRFAGGAGRHGAFSDF</sequence>
<dbReference type="InterPro" id="IPR029045">
    <property type="entry name" value="ClpP/crotonase-like_dom_sf"/>
</dbReference>
<dbReference type="InterPro" id="IPR018376">
    <property type="entry name" value="Enoyl-CoA_hyd/isom_CS"/>
</dbReference>
<dbReference type="PANTHER" id="PTHR43802">
    <property type="entry name" value="ENOYL-COA HYDRATASE"/>
    <property type="match status" value="1"/>
</dbReference>
<dbReference type="InterPro" id="IPR001753">
    <property type="entry name" value="Enoyl-CoA_hydra/iso"/>
</dbReference>
<protein>
    <submittedName>
        <fullName evidence="3">Crotonase/enoyl-CoA hydratase family protein</fullName>
    </submittedName>
</protein>
<dbReference type="RefSeq" id="WP_376829038.1">
    <property type="nucleotide sequence ID" value="NZ_JBHLWR010000004.1"/>
</dbReference>
<name>A0ABV7LGX9_9HYPH</name>
<dbReference type="PANTHER" id="PTHR43802:SF1">
    <property type="entry name" value="IP11341P-RELATED"/>
    <property type="match status" value="1"/>
</dbReference>
<comment type="caution">
    <text evidence="3">The sequence shown here is derived from an EMBL/GenBank/DDBJ whole genome shotgun (WGS) entry which is preliminary data.</text>
</comment>
<proteinExistence type="inferred from homology"/>
<dbReference type="Proteomes" id="UP001595536">
    <property type="component" value="Unassembled WGS sequence"/>
</dbReference>
<evidence type="ECO:0000256" key="1">
    <source>
        <dbReference type="ARBA" id="ARBA00005254"/>
    </source>
</evidence>
<gene>
    <name evidence="3" type="ORF">ACFOEX_10540</name>
</gene>
<organism evidence="3 4">
    <name type="scientific">Camelimonas abortus</name>
    <dbReference type="NCBI Taxonomy" id="1017184"/>
    <lineage>
        <taxon>Bacteria</taxon>
        <taxon>Pseudomonadati</taxon>
        <taxon>Pseudomonadota</taxon>
        <taxon>Alphaproteobacteria</taxon>
        <taxon>Hyphomicrobiales</taxon>
        <taxon>Chelatococcaceae</taxon>
        <taxon>Camelimonas</taxon>
    </lineage>
</organism>
<keyword evidence="4" id="KW-1185">Reference proteome</keyword>
<dbReference type="Gene3D" id="1.10.287.2460">
    <property type="match status" value="1"/>
</dbReference>
<reference evidence="4" key="1">
    <citation type="journal article" date="2019" name="Int. J. Syst. Evol. Microbiol.">
        <title>The Global Catalogue of Microorganisms (GCM) 10K type strain sequencing project: providing services to taxonomists for standard genome sequencing and annotation.</title>
        <authorList>
            <consortium name="The Broad Institute Genomics Platform"/>
            <consortium name="The Broad Institute Genome Sequencing Center for Infectious Disease"/>
            <person name="Wu L."/>
            <person name="Ma J."/>
        </authorList>
    </citation>
    <scope>NUCLEOTIDE SEQUENCE [LARGE SCALE GENOMIC DNA]</scope>
    <source>
        <strain evidence="4">CCM 7941</strain>
    </source>
</reference>
<evidence type="ECO:0000313" key="3">
    <source>
        <dbReference type="EMBL" id="MFC3266789.1"/>
    </source>
</evidence>
<dbReference type="SUPFAM" id="SSF52096">
    <property type="entry name" value="ClpP/crotonase"/>
    <property type="match status" value="1"/>
</dbReference>
<comment type="similarity">
    <text evidence="1 2">Belongs to the enoyl-CoA hydratase/isomerase family.</text>
</comment>